<dbReference type="InterPro" id="IPR037218">
    <property type="entry name" value="PTPA_sf"/>
</dbReference>
<dbReference type="CDD" id="cd04087">
    <property type="entry name" value="PTPA"/>
    <property type="match status" value="1"/>
</dbReference>
<keyword evidence="6 7" id="KW-0413">Isomerase</keyword>
<comment type="caution">
    <text evidence="8">The sequence shown here is derived from an EMBL/GenBank/DDBJ whole genome shotgun (WGS) entry which is preliminary data.</text>
</comment>
<evidence type="ECO:0000256" key="2">
    <source>
        <dbReference type="ARBA" id="ARBA00004496"/>
    </source>
</evidence>
<reference evidence="8 9" key="1">
    <citation type="journal article" date="2020" name="bioRxiv">
        <title>Metabolic contributions of an alphaproteobacterial endosymbiont in the apicomplexan Cardiosporidium cionae.</title>
        <authorList>
            <person name="Hunter E.S."/>
            <person name="Paight C.J."/>
            <person name="Lane C.E."/>
        </authorList>
    </citation>
    <scope>NUCLEOTIDE SEQUENCE [LARGE SCALE GENOMIC DNA]</scope>
    <source>
        <strain evidence="8">ESH_2018</strain>
    </source>
</reference>
<comment type="subcellular location">
    <subcellularLocation>
        <location evidence="2 7">Cytoplasm</location>
    </subcellularLocation>
</comment>
<dbReference type="EC" id="5.2.1.8" evidence="7"/>
<dbReference type="PANTHER" id="PTHR10012">
    <property type="entry name" value="SERINE/THREONINE-PROTEIN PHOSPHATASE 2A REGULATORY SUBUNIT B"/>
    <property type="match status" value="1"/>
</dbReference>
<dbReference type="EMBL" id="JADAQX010000054">
    <property type="protein sequence ID" value="KAF8822446.1"/>
    <property type="molecule type" value="Genomic_DNA"/>
</dbReference>
<evidence type="ECO:0000313" key="9">
    <source>
        <dbReference type="Proteomes" id="UP000823046"/>
    </source>
</evidence>
<organism evidence="8 9">
    <name type="scientific">Cardiosporidium cionae</name>
    <dbReference type="NCBI Taxonomy" id="476202"/>
    <lineage>
        <taxon>Eukaryota</taxon>
        <taxon>Sar</taxon>
        <taxon>Alveolata</taxon>
        <taxon>Apicomplexa</taxon>
        <taxon>Aconoidasida</taxon>
        <taxon>Nephromycida</taxon>
        <taxon>Cardiosporidium</taxon>
    </lineage>
</organism>
<sequence>MEGALEHKEEPIVELSPMERNKLQTESKASPSSYFRPVKRIQTEADFQCFLGSSSFTTLVNFIVDLGMHVKGLQVPKSGWATLSAKLPPPSSPEISVKETIDLKKTPMQHLDTEEERKNATVSMLVEEPARSPSPAILAIRNILFELHQSVPKFPPIKQAMRFGNRAFQNWWDHINENCSQLLKSNLPVAIHPAICELEAYLMESFGSRTRIDYGTGHEIAFCQFLFCLFKLNFLTEADKADCVLIVFKCYVELMRNIQILYKLEPAGSRGVWGLDDYHFLPFLWGAFQLQDQQHIKPNDVLNAQIVEEYAELYLYLNAIRFIFQTKHGVPFGECAPILYGITAVPTWTKIATGLIKMHQAEVLRKFPVAQHILFGSLYSFS</sequence>
<comment type="similarity">
    <text evidence="3 7">Belongs to the PTPA-type PPIase family.</text>
</comment>
<gene>
    <name evidence="8" type="ORF">IE077_003746</name>
</gene>
<dbReference type="Pfam" id="PF03095">
    <property type="entry name" value="PTPA"/>
    <property type="match status" value="1"/>
</dbReference>
<evidence type="ECO:0000256" key="1">
    <source>
        <dbReference type="ARBA" id="ARBA00000971"/>
    </source>
</evidence>
<evidence type="ECO:0000256" key="4">
    <source>
        <dbReference type="ARBA" id="ARBA00022490"/>
    </source>
</evidence>
<dbReference type="SUPFAM" id="SSF140984">
    <property type="entry name" value="PTPA-like"/>
    <property type="match status" value="1"/>
</dbReference>
<proteinExistence type="inferred from homology"/>
<evidence type="ECO:0000256" key="6">
    <source>
        <dbReference type="ARBA" id="ARBA00023235"/>
    </source>
</evidence>
<protein>
    <recommendedName>
        <fullName evidence="7">Serine/threonine-protein phosphatase 2A activator</fullName>
        <ecNumber evidence="7">5.2.1.8</ecNumber>
    </recommendedName>
    <alternativeName>
        <fullName evidence="7">Phosphotyrosyl phosphatase activator</fullName>
    </alternativeName>
</protein>
<dbReference type="InterPro" id="IPR043170">
    <property type="entry name" value="PTPA_C_lid"/>
</dbReference>
<comment type="function">
    <text evidence="7">PPIases accelerate the folding of proteins. It catalyzes the cis-trans isomerization of proline imidic peptide bonds in oligopeptides.</text>
</comment>
<dbReference type="PANTHER" id="PTHR10012:SF0">
    <property type="entry name" value="SERINE_THREONINE-PROTEIN PHOSPHATASE 2A ACTIVATOR"/>
    <property type="match status" value="1"/>
</dbReference>
<evidence type="ECO:0000313" key="8">
    <source>
        <dbReference type="EMBL" id="KAF8822446.1"/>
    </source>
</evidence>
<dbReference type="Gene3D" id="1.20.120.1150">
    <property type="match status" value="1"/>
</dbReference>
<dbReference type="PIRSF" id="PIRSF016325">
    <property type="entry name" value="Phstyr_phstse_ac"/>
    <property type="match status" value="1"/>
</dbReference>
<keyword evidence="5 7" id="KW-0697">Rotamase</keyword>
<accession>A0ABQ7JEP5</accession>
<evidence type="ECO:0000256" key="7">
    <source>
        <dbReference type="RuleBase" id="RU361210"/>
    </source>
</evidence>
<keyword evidence="4 7" id="KW-0963">Cytoplasm</keyword>
<name>A0ABQ7JEP5_9APIC</name>
<evidence type="ECO:0000256" key="5">
    <source>
        <dbReference type="ARBA" id="ARBA00023110"/>
    </source>
</evidence>
<dbReference type="Proteomes" id="UP000823046">
    <property type="component" value="Unassembled WGS sequence"/>
</dbReference>
<evidence type="ECO:0000256" key="3">
    <source>
        <dbReference type="ARBA" id="ARBA00011019"/>
    </source>
</evidence>
<keyword evidence="9" id="KW-1185">Reference proteome</keyword>
<dbReference type="InterPro" id="IPR004327">
    <property type="entry name" value="Phstyr_phstse_ac"/>
</dbReference>
<comment type="catalytic activity">
    <reaction evidence="1 7">
        <text>[protein]-peptidylproline (omega=180) = [protein]-peptidylproline (omega=0)</text>
        <dbReference type="Rhea" id="RHEA:16237"/>
        <dbReference type="Rhea" id="RHEA-COMP:10747"/>
        <dbReference type="Rhea" id="RHEA-COMP:10748"/>
        <dbReference type="ChEBI" id="CHEBI:83833"/>
        <dbReference type="ChEBI" id="CHEBI:83834"/>
        <dbReference type="EC" id="5.2.1.8"/>
    </reaction>
</comment>